<dbReference type="EMBL" id="RCMI01000023">
    <property type="protein sequence ID" value="KAG2941812.1"/>
    <property type="molecule type" value="Genomic_DNA"/>
</dbReference>
<accession>A0A329S896</accession>
<dbReference type="AlphaFoldDB" id="A0A329S896"/>
<evidence type="ECO:0000313" key="7">
    <source>
        <dbReference type="Proteomes" id="UP000251314"/>
    </source>
</evidence>
<evidence type="ECO:0008006" key="8">
    <source>
        <dbReference type="Google" id="ProtNLM"/>
    </source>
</evidence>
<protein>
    <recommendedName>
        <fullName evidence="8">BZIP domain-containing protein</fullName>
    </recommendedName>
</protein>
<dbReference type="Proteomes" id="UP000735874">
    <property type="component" value="Unassembled WGS sequence"/>
</dbReference>
<evidence type="ECO:0000313" key="3">
    <source>
        <dbReference type="EMBL" id="KAG2947466.1"/>
    </source>
</evidence>
<dbReference type="EMBL" id="MJFZ01000249">
    <property type="protein sequence ID" value="RAW33133.1"/>
    <property type="molecule type" value="Genomic_DNA"/>
</dbReference>
<sequence length="314" mass="35101">MNISSLHPPNYESLSEAVISDVVQRPSVKSRPFSYTHTAHVSIDYTSSRSEYLQTSSQGASPSHEERKLISSTISMSAEGAILLKRQQRRQTQQRYRKKVREKEGTIDCEVQMLREQVKRLNGQHKQNIAQSVPLEAKRWGVVAEYFRLFGRGLATNTLPTVNNSASNMKVQRGFLQATMAPDVSVNTGYGIDRLLWGWETLSRYYPDCDVKLVTLEIGAGNSLLATTKATRTITEDTLKSVFQHLIGDARGSLLGAKLLGKQLVVKGSGFFIWDDAKDRVISTLYSVDMLTPMLELLGSLEDVSHVLDNSRYA</sequence>
<evidence type="ECO:0000313" key="5">
    <source>
        <dbReference type="EMBL" id="KAG3223085.1"/>
    </source>
</evidence>
<reference evidence="1" key="2">
    <citation type="submission" date="2018-10" db="EMBL/GenBank/DDBJ databases">
        <title>Effector identification in a new, highly contiguous assembly of the strawberry crown rot pathogen Phytophthora cactorum.</title>
        <authorList>
            <person name="Armitage A.D."/>
            <person name="Nellist C.F."/>
            <person name="Bates H."/>
            <person name="Vickerstaff R.J."/>
            <person name="Harrison R.J."/>
        </authorList>
    </citation>
    <scope>NUCLEOTIDE SEQUENCE</scope>
    <source>
        <strain evidence="1">15-7</strain>
        <strain evidence="2">4032</strain>
        <strain evidence="3">4040</strain>
        <strain evidence="4">P415</strain>
        <strain evidence="5">P421</strain>
    </source>
</reference>
<dbReference type="EMBL" id="RCML01000129">
    <property type="protein sequence ID" value="KAG2989689.1"/>
    <property type="molecule type" value="Genomic_DNA"/>
</dbReference>
<dbReference type="EMBL" id="RCMK01000132">
    <property type="protein sequence ID" value="KAG2947466.1"/>
    <property type="molecule type" value="Genomic_DNA"/>
</dbReference>
<proteinExistence type="predicted"/>
<dbReference type="Proteomes" id="UP000251314">
    <property type="component" value="Unassembled WGS sequence"/>
</dbReference>
<dbReference type="Proteomes" id="UP000736787">
    <property type="component" value="Unassembled WGS sequence"/>
</dbReference>
<dbReference type="EMBL" id="RCMV01000157">
    <property type="protein sequence ID" value="KAG3223085.1"/>
    <property type="molecule type" value="Genomic_DNA"/>
</dbReference>
<gene>
    <name evidence="6" type="ORF">PC110_g10531</name>
    <name evidence="1" type="ORF">PC113_g1720</name>
    <name evidence="2" type="ORF">PC115_g1763</name>
    <name evidence="3" type="ORF">PC117_g6791</name>
    <name evidence="4" type="ORF">PC118_g6018</name>
    <name evidence="5" type="ORF">PC129_g6223</name>
</gene>
<organism evidence="6 7">
    <name type="scientific">Phytophthora cactorum</name>
    <dbReference type="NCBI Taxonomy" id="29920"/>
    <lineage>
        <taxon>Eukaryota</taxon>
        <taxon>Sar</taxon>
        <taxon>Stramenopiles</taxon>
        <taxon>Oomycota</taxon>
        <taxon>Peronosporomycetes</taxon>
        <taxon>Peronosporales</taxon>
        <taxon>Peronosporaceae</taxon>
        <taxon>Phytophthora</taxon>
    </lineage>
</organism>
<dbReference type="Proteomes" id="UP000697107">
    <property type="component" value="Unassembled WGS sequence"/>
</dbReference>
<evidence type="ECO:0000313" key="1">
    <source>
        <dbReference type="EMBL" id="KAG2867718.1"/>
    </source>
</evidence>
<evidence type="ECO:0000313" key="2">
    <source>
        <dbReference type="EMBL" id="KAG2941812.1"/>
    </source>
</evidence>
<dbReference type="Proteomes" id="UP000774804">
    <property type="component" value="Unassembled WGS sequence"/>
</dbReference>
<dbReference type="OrthoDB" id="10312440at2759"/>
<name>A0A329S896_9STRA</name>
<dbReference type="Proteomes" id="UP000760860">
    <property type="component" value="Unassembled WGS sequence"/>
</dbReference>
<reference evidence="6 7" key="1">
    <citation type="submission" date="2018-01" db="EMBL/GenBank/DDBJ databases">
        <title>Draft genome of the strawberry crown rot pathogen Phytophthora cactorum.</title>
        <authorList>
            <person name="Armitage A.D."/>
            <person name="Lysoe E."/>
            <person name="Nellist C.F."/>
            <person name="Harrison R.J."/>
            <person name="Brurberg M.B."/>
        </authorList>
    </citation>
    <scope>NUCLEOTIDE SEQUENCE [LARGE SCALE GENOMIC DNA]</scope>
    <source>
        <strain evidence="6 7">10300</strain>
    </source>
</reference>
<dbReference type="EMBL" id="RCMG01000021">
    <property type="protein sequence ID" value="KAG2867718.1"/>
    <property type="molecule type" value="Genomic_DNA"/>
</dbReference>
<evidence type="ECO:0000313" key="6">
    <source>
        <dbReference type="EMBL" id="RAW33133.1"/>
    </source>
</evidence>
<evidence type="ECO:0000313" key="4">
    <source>
        <dbReference type="EMBL" id="KAG2989689.1"/>
    </source>
</evidence>
<dbReference type="VEuPathDB" id="FungiDB:PC110_g10531"/>
<keyword evidence="7" id="KW-1185">Reference proteome</keyword>
<comment type="caution">
    <text evidence="6">The sequence shown here is derived from an EMBL/GenBank/DDBJ whole genome shotgun (WGS) entry which is preliminary data.</text>
</comment>